<dbReference type="Proteomes" id="UP001334804">
    <property type="component" value="Chromosome"/>
</dbReference>
<gene>
    <name evidence="1" type="ORF">OIE14_26080</name>
</gene>
<name>A0ABZ1EAN6_9ACTN</name>
<organism evidence="1 2">
    <name type="scientific">Micromonospora peucetia</name>
    <dbReference type="NCBI Taxonomy" id="47871"/>
    <lineage>
        <taxon>Bacteria</taxon>
        <taxon>Bacillati</taxon>
        <taxon>Actinomycetota</taxon>
        <taxon>Actinomycetes</taxon>
        <taxon>Micromonosporales</taxon>
        <taxon>Micromonosporaceae</taxon>
        <taxon>Micromonospora</taxon>
    </lineage>
</organism>
<accession>A0ABZ1EAN6</accession>
<evidence type="ECO:0000313" key="2">
    <source>
        <dbReference type="Proteomes" id="UP001334804"/>
    </source>
</evidence>
<reference evidence="1 2" key="1">
    <citation type="submission" date="2022-10" db="EMBL/GenBank/DDBJ databases">
        <title>The complete genomes of actinobacterial strains from the NBC collection.</title>
        <authorList>
            <person name="Joergensen T.S."/>
            <person name="Alvarez Arevalo M."/>
            <person name="Sterndorff E.B."/>
            <person name="Faurdal D."/>
            <person name="Vuksanovic O."/>
            <person name="Mourched A.-S."/>
            <person name="Charusanti P."/>
            <person name="Shaw S."/>
            <person name="Blin K."/>
            <person name="Weber T."/>
        </authorList>
    </citation>
    <scope>NUCLEOTIDE SEQUENCE [LARGE SCALE GENOMIC DNA]</scope>
    <source>
        <strain evidence="1 2">NBC 01809</strain>
    </source>
</reference>
<dbReference type="EMBL" id="CP109071">
    <property type="protein sequence ID" value="WSA31562.1"/>
    <property type="molecule type" value="Genomic_DNA"/>
</dbReference>
<protein>
    <submittedName>
        <fullName evidence="1">Uncharacterized protein</fullName>
    </submittedName>
</protein>
<evidence type="ECO:0000313" key="1">
    <source>
        <dbReference type="EMBL" id="WSA31562.1"/>
    </source>
</evidence>
<dbReference type="RefSeq" id="WP_326563853.1">
    <property type="nucleotide sequence ID" value="NZ_CP109071.1"/>
</dbReference>
<sequence>MLAGVRRLRLHGAHLAERVAGQDAPLADLEKFDPELWQLMLVEARTDTGKFVSTTWRRSYPGEDWWVVIGFGDTVRTLYRASQGKRGQGEDIVTNGPLWDLAHKVNARLVAADAGRYP</sequence>
<keyword evidence="2" id="KW-1185">Reference proteome</keyword>
<proteinExistence type="predicted"/>